<dbReference type="EMBL" id="BMAV01008582">
    <property type="protein sequence ID" value="GFY52267.1"/>
    <property type="molecule type" value="Genomic_DNA"/>
</dbReference>
<protein>
    <submittedName>
        <fullName evidence="1">Uncharacterized protein</fullName>
    </submittedName>
</protein>
<keyword evidence="2" id="KW-1185">Reference proteome</keyword>
<sequence>MRTANLYNILFVGFAKLMQSFLSVNSSFLHPAIPYSHYSSSETKQTILLFYKQNLRWLFSELLEKADVLPILKPKKDSMDAQSLRPIFLTCILSKLSERMVVD</sequence>
<gene>
    <name evidence="1" type="ORF">TNIN_102421</name>
</gene>
<proteinExistence type="predicted"/>
<accession>A0A8X6XEF1</accession>
<dbReference type="AlphaFoldDB" id="A0A8X6XEF1"/>
<comment type="caution">
    <text evidence="1">The sequence shown here is derived from an EMBL/GenBank/DDBJ whole genome shotgun (WGS) entry which is preliminary data.</text>
</comment>
<reference evidence="1" key="1">
    <citation type="submission" date="2020-08" db="EMBL/GenBank/DDBJ databases">
        <title>Multicomponent nature underlies the extraordinary mechanical properties of spider dragline silk.</title>
        <authorList>
            <person name="Kono N."/>
            <person name="Nakamura H."/>
            <person name="Mori M."/>
            <person name="Yoshida Y."/>
            <person name="Ohtoshi R."/>
            <person name="Malay A.D."/>
            <person name="Moran D.A.P."/>
            <person name="Tomita M."/>
            <person name="Numata K."/>
            <person name="Arakawa K."/>
        </authorList>
    </citation>
    <scope>NUCLEOTIDE SEQUENCE</scope>
</reference>
<evidence type="ECO:0000313" key="2">
    <source>
        <dbReference type="Proteomes" id="UP000886998"/>
    </source>
</evidence>
<dbReference type="OrthoDB" id="6429725at2759"/>
<evidence type="ECO:0000313" key="1">
    <source>
        <dbReference type="EMBL" id="GFY52267.1"/>
    </source>
</evidence>
<name>A0A8X6XEF1_9ARAC</name>
<dbReference type="Proteomes" id="UP000886998">
    <property type="component" value="Unassembled WGS sequence"/>
</dbReference>
<organism evidence="1 2">
    <name type="scientific">Trichonephila inaurata madagascariensis</name>
    <dbReference type="NCBI Taxonomy" id="2747483"/>
    <lineage>
        <taxon>Eukaryota</taxon>
        <taxon>Metazoa</taxon>
        <taxon>Ecdysozoa</taxon>
        <taxon>Arthropoda</taxon>
        <taxon>Chelicerata</taxon>
        <taxon>Arachnida</taxon>
        <taxon>Araneae</taxon>
        <taxon>Araneomorphae</taxon>
        <taxon>Entelegynae</taxon>
        <taxon>Araneoidea</taxon>
        <taxon>Nephilidae</taxon>
        <taxon>Trichonephila</taxon>
        <taxon>Trichonephila inaurata</taxon>
    </lineage>
</organism>